<dbReference type="GO" id="GO:0022904">
    <property type="term" value="P:respiratory electron transport chain"/>
    <property type="evidence" value="ECO:0007669"/>
    <property type="project" value="InterPro"/>
</dbReference>
<comment type="cofactor">
    <cofactor evidence="1">
        <name>heme b</name>
        <dbReference type="ChEBI" id="CHEBI:60344"/>
    </cofactor>
</comment>
<evidence type="ECO:0000256" key="1">
    <source>
        <dbReference type="ARBA" id="ARBA00001970"/>
    </source>
</evidence>
<protein>
    <submittedName>
        <fullName evidence="15">Cytochrome b561</fullName>
    </submittedName>
</protein>
<organism evidence="15 16">
    <name type="scientific">Bosea lupini</name>
    <dbReference type="NCBI Taxonomy" id="1036779"/>
    <lineage>
        <taxon>Bacteria</taxon>
        <taxon>Pseudomonadati</taxon>
        <taxon>Pseudomonadota</taxon>
        <taxon>Alphaproteobacteria</taxon>
        <taxon>Hyphomicrobiales</taxon>
        <taxon>Boseaceae</taxon>
        <taxon>Bosea</taxon>
    </lineage>
</organism>
<keyword evidence="16" id="KW-1185">Reference proteome</keyword>
<dbReference type="EMBL" id="FOAN01000021">
    <property type="protein sequence ID" value="SEM72755.1"/>
    <property type="molecule type" value="Genomic_DNA"/>
</dbReference>
<evidence type="ECO:0000256" key="6">
    <source>
        <dbReference type="ARBA" id="ARBA00022692"/>
    </source>
</evidence>
<reference evidence="16" key="1">
    <citation type="submission" date="2016-10" db="EMBL/GenBank/DDBJ databases">
        <authorList>
            <person name="Varghese N."/>
            <person name="Submissions S."/>
        </authorList>
    </citation>
    <scope>NUCLEOTIDE SEQUENCE [LARGE SCALE GENOMIC DNA]</scope>
    <source>
        <strain evidence="16">LMG 26383,CCUG 61248,R- 45681</strain>
    </source>
</reference>
<gene>
    <name evidence="15" type="ORF">SAMN04515666_12116</name>
</gene>
<dbReference type="AlphaFoldDB" id="A0A1H8APW7"/>
<dbReference type="Gene3D" id="1.20.950.20">
    <property type="entry name" value="Transmembrane di-heme cytochromes, Chain C"/>
    <property type="match status" value="1"/>
</dbReference>
<feature type="transmembrane region" description="Helical" evidence="13">
    <location>
        <begin position="97"/>
        <end position="119"/>
    </location>
</feature>
<evidence type="ECO:0000256" key="12">
    <source>
        <dbReference type="ARBA" id="ARBA00037975"/>
    </source>
</evidence>
<evidence type="ECO:0000256" key="4">
    <source>
        <dbReference type="ARBA" id="ARBA00022475"/>
    </source>
</evidence>
<keyword evidence="7" id="KW-0479">Metal-binding</keyword>
<evidence type="ECO:0000259" key="14">
    <source>
        <dbReference type="Pfam" id="PF01292"/>
    </source>
</evidence>
<evidence type="ECO:0000256" key="5">
    <source>
        <dbReference type="ARBA" id="ARBA00022617"/>
    </source>
</evidence>
<evidence type="ECO:0000256" key="9">
    <source>
        <dbReference type="ARBA" id="ARBA00022989"/>
    </source>
</evidence>
<dbReference type="SUPFAM" id="SSF81342">
    <property type="entry name" value="Transmembrane di-heme cytochromes"/>
    <property type="match status" value="1"/>
</dbReference>
<dbReference type="GO" id="GO:0020037">
    <property type="term" value="F:heme binding"/>
    <property type="evidence" value="ECO:0007669"/>
    <property type="project" value="TreeGrafter"/>
</dbReference>
<dbReference type="PANTHER" id="PTHR30529:SF1">
    <property type="entry name" value="CYTOCHROME B561 HOMOLOG 2"/>
    <property type="match status" value="1"/>
</dbReference>
<dbReference type="Pfam" id="PF01292">
    <property type="entry name" value="Ni_hydr_CYTB"/>
    <property type="match status" value="1"/>
</dbReference>
<dbReference type="GO" id="GO:0009055">
    <property type="term" value="F:electron transfer activity"/>
    <property type="evidence" value="ECO:0007669"/>
    <property type="project" value="InterPro"/>
</dbReference>
<evidence type="ECO:0000256" key="11">
    <source>
        <dbReference type="ARBA" id="ARBA00023136"/>
    </source>
</evidence>
<dbReference type="InterPro" id="IPR016174">
    <property type="entry name" value="Di-haem_cyt_TM"/>
</dbReference>
<dbReference type="RefSeq" id="WP_091843793.1">
    <property type="nucleotide sequence ID" value="NZ_FOAN01000021.1"/>
</dbReference>
<comment type="similarity">
    <text evidence="12">Belongs to the cytochrome b561 family.</text>
</comment>
<evidence type="ECO:0000256" key="8">
    <source>
        <dbReference type="ARBA" id="ARBA00022982"/>
    </source>
</evidence>
<dbReference type="PANTHER" id="PTHR30529">
    <property type="entry name" value="CYTOCHROME B561"/>
    <property type="match status" value="1"/>
</dbReference>
<evidence type="ECO:0000256" key="2">
    <source>
        <dbReference type="ARBA" id="ARBA00004651"/>
    </source>
</evidence>
<accession>A0A1H8APW7</accession>
<keyword evidence="8" id="KW-0249">Electron transport</keyword>
<evidence type="ECO:0000256" key="3">
    <source>
        <dbReference type="ARBA" id="ARBA00022448"/>
    </source>
</evidence>
<feature type="transmembrane region" description="Helical" evidence="13">
    <location>
        <begin position="147"/>
        <end position="170"/>
    </location>
</feature>
<dbReference type="Proteomes" id="UP000199664">
    <property type="component" value="Unassembled WGS sequence"/>
</dbReference>
<dbReference type="GO" id="GO:0005886">
    <property type="term" value="C:plasma membrane"/>
    <property type="evidence" value="ECO:0007669"/>
    <property type="project" value="UniProtKB-SubCell"/>
</dbReference>
<keyword evidence="3" id="KW-0813">Transport</keyword>
<proteinExistence type="inferred from homology"/>
<evidence type="ECO:0000256" key="7">
    <source>
        <dbReference type="ARBA" id="ARBA00022723"/>
    </source>
</evidence>
<evidence type="ECO:0000256" key="10">
    <source>
        <dbReference type="ARBA" id="ARBA00023004"/>
    </source>
</evidence>
<keyword evidence="6 13" id="KW-0812">Transmembrane</keyword>
<feature type="transmembrane region" description="Helical" evidence="13">
    <location>
        <begin position="54"/>
        <end position="76"/>
    </location>
</feature>
<name>A0A1H8APW7_9HYPH</name>
<keyword evidence="9 13" id="KW-1133">Transmembrane helix</keyword>
<dbReference type="GO" id="GO:0046872">
    <property type="term" value="F:metal ion binding"/>
    <property type="evidence" value="ECO:0007669"/>
    <property type="project" value="UniProtKB-KW"/>
</dbReference>
<sequence length="176" mass="18620">MSIAFPKPGTDMADGPSLPLAAKVLHWLTAALVLGLFATGVTMKQLGQGPAADLLYLGHKTAGALLLCLVLVRIGYRLFAQITARWQKGAASRPVHALLYLGLLVVPLLGWAGASSYGARQLLFGLSLPEIRSPEAGHAELLLLSHAWLAFGLIALVVVHIGLALGDYLVRDPKTD</sequence>
<dbReference type="InterPro" id="IPR052168">
    <property type="entry name" value="Cytochrome_b561_oxidase"/>
</dbReference>
<evidence type="ECO:0000256" key="13">
    <source>
        <dbReference type="SAM" id="Phobius"/>
    </source>
</evidence>
<keyword evidence="11 13" id="KW-0472">Membrane</keyword>
<keyword evidence="10" id="KW-0408">Iron</keyword>
<feature type="domain" description="Cytochrome b561 bacterial/Ni-hydrogenase" evidence="14">
    <location>
        <begin position="19"/>
        <end position="165"/>
    </location>
</feature>
<keyword evidence="5" id="KW-0349">Heme</keyword>
<dbReference type="InterPro" id="IPR011577">
    <property type="entry name" value="Cyt_b561_bac/Ni-Hgenase"/>
</dbReference>
<dbReference type="STRING" id="1036779.SAMN04515666_12116"/>
<keyword evidence="4" id="KW-1003">Cell membrane</keyword>
<evidence type="ECO:0000313" key="15">
    <source>
        <dbReference type="EMBL" id="SEM72755.1"/>
    </source>
</evidence>
<feature type="transmembrane region" description="Helical" evidence="13">
    <location>
        <begin position="20"/>
        <end position="42"/>
    </location>
</feature>
<evidence type="ECO:0000313" key="16">
    <source>
        <dbReference type="Proteomes" id="UP000199664"/>
    </source>
</evidence>
<dbReference type="OrthoDB" id="8156287at2"/>
<comment type="subcellular location">
    <subcellularLocation>
        <location evidence="2">Cell membrane</location>
        <topology evidence="2">Multi-pass membrane protein</topology>
    </subcellularLocation>
</comment>